<evidence type="ECO:0000256" key="2">
    <source>
        <dbReference type="ARBA" id="ARBA00022574"/>
    </source>
</evidence>
<dbReference type="Gene3D" id="3.10.20.230">
    <property type="entry name" value="Doublecortin domain"/>
    <property type="match status" value="1"/>
</dbReference>
<feature type="repeat" description="WD" evidence="4">
    <location>
        <begin position="1216"/>
        <end position="1257"/>
    </location>
</feature>
<dbReference type="GO" id="GO:0008017">
    <property type="term" value="F:microtubule binding"/>
    <property type="evidence" value="ECO:0007669"/>
    <property type="project" value="TreeGrafter"/>
</dbReference>
<dbReference type="SMART" id="SM00320">
    <property type="entry name" value="WD40"/>
    <property type="match status" value="8"/>
</dbReference>
<protein>
    <recommendedName>
        <fullName evidence="6">Doublecortin domain-containing protein</fullName>
    </recommendedName>
</protein>
<dbReference type="PROSITE" id="PS50082">
    <property type="entry name" value="WD_REPEATS_2"/>
    <property type="match status" value="1"/>
</dbReference>
<dbReference type="InterPro" id="IPR050630">
    <property type="entry name" value="WD_repeat_EMAP"/>
</dbReference>
<accession>A0AAE0SN37</accession>
<dbReference type="PANTHER" id="PTHR13720">
    <property type="entry name" value="WD-40 REPEAT PROTEIN"/>
    <property type="match status" value="1"/>
</dbReference>
<dbReference type="Pfam" id="PF23414">
    <property type="entry name" value="Beta-prop_EML_2"/>
    <property type="match status" value="1"/>
</dbReference>
<dbReference type="SUPFAM" id="SSF63829">
    <property type="entry name" value="Calcium-dependent phosphotriesterase"/>
    <property type="match status" value="1"/>
</dbReference>
<evidence type="ECO:0000256" key="1">
    <source>
        <dbReference type="ARBA" id="ARBA00006489"/>
    </source>
</evidence>
<evidence type="ECO:0000313" key="8">
    <source>
        <dbReference type="Proteomes" id="UP001195483"/>
    </source>
</evidence>
<feature type="region of interest" description="Disordered" evidence="5">
    <location>
        <begin position="669"/>
        <end position="696"/>
    </location>
</feature>
<dbReference type="InterPro" id="IPR015943">
    <property type="entry name" value="WD40/YVTN_repeat-like_dom_sf"/>
</dbReference>
<evidence type="ECO:0000313" key="7">
    <source>
        <dbReference type="EMBL" id="KAK3594969.1"/>
    </source>
</evidence>
<gene>
    <name evidence="7" type="ORF">CHS0354_019890</name>
</gene>
<dbReference type="InterPro" id="IPR003533">
    <property type="entry name" value="Doublecortin_dom"/>
</dbReference>
<sequence>MTSLTESSISDKRYQRNTSSESVRYRYGYHGNNIRYERTDSSESIRKRYNRARKRLKGVGARLAAANINTSSPVPNETKTKNGRSRLDVKKSIPSINSIAEQISSLLTSTHQHVSDPPSVKNQGTFVKHQTVLRGQNRLENAQTKLPLQSPRKKPLKRKALVNKLHNISSSRLNDEKMHTNRDTKGLHKSETFRISENSNEVLLKASPASLVRISKSKPLILANGLQKSPRTTKPKQHENKWMVQPRIHRITNNPNRLKKSFRSSDSDKASNVTPTTDITFEQSTVTVESWLQNSVRAETANLAVQPKGRTKYPKNYRPGSNNIANRAGYQYRYLSKAKKNPKPIVSTMTRKMGKRRSMLNGSQSEIPVLYSDEDYDVFPLPRPLTDTARDRAIYTVYGSEGIRDLRYRAEHVKFGRTKGQLVKFYRNGDQHFKGAELVINRDIRNFETLLSLLTDKIPTPSGVRYIFELPEGRKITSLREFRPGRAYVVSGLKHLNKGVSYGESLEKYWSNQRPSASRVRKNELELFQRKDLSPKESTSGVTPLIVPIINYSHDKKLERILLNPHTTQTFEEWLYDISTGDRPIRCLFTDSQPHTRIQSFSQLFKELKNGGNFIGTAEDYLPVQQYPNKREAPSSNSSSDSISEKSRKKKLLKHNDFELSQIHELNSFESSDSVSLPSSRQFEPEEDPGNQYQNKAPLVMPNEFKKAPPPQPPNNSVQIDIAGRLREFYPPTDRDPYDDGRRPDKMLKIDWVYGYRGKDTRYNLVVLPKTGEMMYFVASVVVLYDKDQGVQRHYTGHNEEITCMTLHPNEYLVATGQMQGKAAENGAHIRIWHGISLSTYSVIGIGAFLGGVISIGFSMQSSGNFMCALDNSNKHILSVWEWQTERIIARTTTSMEPVIYGNFFPEDDTILITFGGQHIYFWKLFYDPAKNKDGRILRDRNSGIFQDYNYLAPGYEDEVAKFVCCIAFTSTADVITGDTNGNLLLWARDESDAFTCKLRRSAHKAPVTALCMLEDGTLLSGSGFEIKAWDSSSNYIEIKTRVIPDVAGDIQKIVPQNYGGTDGKLFIGTSKGCILEGSLQYKFKYLVQSQGEGLTGLVSHPQEPTFVTCGLDQLVIKWSQSKHDVIWKVQVEKPCTCITIEKRTQMLVLGTTEGRFIVLNSYNGMHVASVQSGTQQIECIEFSPDGIHLALGCNDGLISVYSVSEDTQFRKVKSLRGHSCAVQNLDWSSDSLYLQSVDEDLNVCFWDVGNAQQIKQAYVLRDMDWHTHNNTIAYNILGTWTVLENGGQVNTVSRSNFRDLVLTGDDLGRIRLFKYPASRLKAEHVSVKPYSGDMVALTFSFDDTTVISCGGIDTSLIQWNVMDASSG</sequence>
<dbReference type="Pfam" id="PF03451">
    <property type="entry name" value="HELP"/>
    <property type="match status" value="1"/>
</dbReference>
<dbReference type="PANTHER" id="PTHR13720:SF55">
    <property type="entry name" value="ECHINODERM MICROTUBULE-ASSOCIATED PROTEIN-LIKE CG42247"/>
    <property type="match status" value="1"/>
</dbReference>
<evidence type="ECO:0000256" key="4">
    <source>
        <dbReference type="PROSITE-ProRule" id="PRU00221"/>
    </source>
</evidence>
<keyword evidence="2 4" id="KW-0853">WD repeat</keyword>
<dbReference type="PROSITE" id="PS50309">
    <property type="entry name" value="DC"/>
    <property type="match status" value="1"/>
</dbReference>
<evidence type="ECO:0000259" key="6">
    <source>
        <dbReference type="PROSITE" id="PS50309"/>
    </source>
</evidence>
<dbReference type="GO" id="GO:0000226">
    <property type="term" value="P:microtubule cytoskeleton organization"/>
    <property type="evidence" value="ECO:0007669"/>
    <property type="project" value="TreeGrafter"/>
</dbReference>
<keyword evidence="3" id="KW-0677">Repeat</keyword>
<dbReference type="SUPFAM" id="SSF50998">
    <property type="entry name" value="Quinoprotein alcohol dehydrogenase-like"/>
    <property type="match status" value="1"/>
</dbReference>
<proteinExistence type="inferred from homology"/>
<reference evidence="7" key="2">
    <citation type="journal article" date="2021" name="Genome Biol. Evol.">
        <title>Developing a high-quality reference genome for a parasitic bivalve with doubly uniparental inheritance (Bivalvia: Unionida).</title>
        <authorList>
            <person name="Smith C.H."/>
        </authorList>
    </citation>
    <scope>NUCLEOTIDE SEQUENCE</scope>
    <source>
        <strain evidence="7">CHS0354</strain>
        <tissue evidence="7">Mantle</tissue>
    </source>
</reference>
<dbReference type="InterPro" id="IPR001680">
    <property type="entry name" value="WD40_rpt"/>
</dbReference>
<name>A0AAE0SN37_9BIVA</name>
<feature type="domain" description="Doublecortin" evidence="6">
    <location>
        <begin position="421"/>
        <end position="492"/>
    </location>
</feature>
<dbReference type="Gene3D" id="2.130.10.10">
    <property type="entry name" value="YVTN repeat-like/Quinoprotein amine dehydrogenase"/>
    <property type="match status" value="2"/>
</dbReference>
<keyword evidence="8" id="KW-1185">Reference proteome</keyword>
<dbReference type="EMBL" id="JAEAOA010001214">
    <property type="protein sequence ID" value="KAK3594969.1"/>
    <property type="molecule type" value="Genomic_DNA"/>
</dbReference>
<dbReference type="SUPFAM" id="SSF89837">
    <property type="entry name" value="Doublecortin (DC)"/>
    <property type="match status" value="1"/>
</dbReference>
<reference evidence="7" key="1">
    <citation type="journal article" date="2021" name="Genome Biol. Evol.">
        <title>A High-Quality Reference Genome for a Parasitic Bivalve with Doubly Uniparental Inheritance (Bivalvia: Unionida).</title>
        <authorList>
            <person name="Smith C.H."/>
        </authorList>
    </citation>
    <scope>NUCLEOTIDE SEQUENCE</scope>
    <source>
        <strain evidence="7">CHS0354</strain>
    </source>
</reference>
<feature type="region of interest" description="Disordered" evidence="5">
    <location>
        <begin position="627"/>
        <end position="650"/>
    </location>
</feature>
<comment type="similarity">
    <text evidence="1">Belongs to the WD repeat EMAP family.</text>
</comment>
<dbReference type="GO" id="GO:0072686">
    <property type="term" value="C:mitotic spindle"/>
    <property type="evidence" value="ECO:0007669"/>
    <property type="project" value="TreeGrafter"/>
</dbReference>
<dbReference type="InterPro" id="IPR005108">
    <property type="entry name" value="HELP"/>
</dbReference>
<comment type="caution">
    <text evidence="7">The sequence shown here is derived from an EMBL/GenBank/DDBJ whole genome shotgun (WGS) entry which is preliminary data.</text>
</comment>
<dbReference type="SMART" id="SM00537">
    <property type="entry name" value="DCX"/>
    <property type="match status" value="1"/>
</dbReference>
<dbReference type="GO" id="GO:0035556">
    <property type="term" value="P:intracellular signal transduction"/>
    <property type="evidence" value="ECO:0007669"/>
    <property type="project" value="InterPro"/>
</dbReference>
<evidence type="ECO:0000256" key="3">
    <source>
        <dbReference type="ARBA" id="ARBA00022737"/>
    </source>
</evidence>
<dbReference type="Proteomes" id="UP001195483">
    <property type="component" value="Unassembled WGS sequence"/>
</dbReference>
<dbReference type="InterPro" id="IPR055439">
    <property type="entry name" value="Beta-prop_EML_1st"/>
</dbReference>
<reference evidence="7" key="3">
    <citation type="submission" date="2023-05" db="EMBL/GenBank/DDBJ databases">
        <authorList>
            <person name="Smith C.H."/>
        </authorList>
    </citation>
    <scope>NUCLEOTIDE SEQUENCE</scope>
    <source>
        <strain evidence="7">CHS0354</strain>
        <tissue evidence="7">Mantle</tissue>
    </source>
</reference>
<dbReference type="InterPro" id="IPR011047">
    <property type="entry name" value="Quinoprotein_ADH-like_sf"/>
</dbReference>
<dbReference type="InterPro" id="IPR036572">
    <property type="entry name" value="Doublecortin_dom_sf"/>
</dbReference>
<dbReference type="InterPro" id="IPR055442">
    <property type="entry name" value="Beta-prop_EML-like_2nd"/>
</dbReference>
<dbReference type="PROSITE" id="PS50294">
    <property type="entry name" value="WD_REPEATS_REGION"/>
    <property type="match status" value="1"/>
</dbReference>
<evidence type="ECO:0000256" key="5">
    <source>
        <dbReference type="SAM" id="MobiDB-lite"/>
    </source>
</evidence>
<organism evidence="7 8">
    <name type="scientific">Potamilus streckersoni</name>
    <dbReference type="NCBI Taxonomy" id="2493646"/>
    <lineage>
        <taxon>Eukaryota</taxon>
        <taxon>Metazoa</taxon>
        <taxon>Spiralia</taxon>
        <taxon>Lophotrochozoa</taxon>
        <taxon>Mollusca</taxon>
        <taxon>Bivalvia</taxon>
        <taxon>Autobranchia</taxon>
        <taxon>Heteroconchia</taxon>
        <taxon>Palaeoheterodonta</taxon>
        <taxon>Unionida</taxon>
        <taxon>Unionoidea</taxon>
        <taxon>Unionidae</taxon>
        <taxon>Ambleminae</taxon>
        <taxon>Lampsilini</taxon>
        <taxon>Potamilus</taxon>
    </lineage>
</organism>
<dbReference type="Pfam" id="PF23409">
    <property type="entry name" value="Beta-prop_EML"/>
    <property type="match status" value="1"/>
</dbReference>
<dbReference type="Pfam" id="PF03607">
    <property type="entry name" value="DCX"/>
    <property type="match status" value="1"/>
</dbReference>
<feature type="compositionally biased region" description="Polar residues" evidence="5">
    <location>
        <begin position="669"/>
        <end position="682"/>
    </location>
</feature>